<keyword evidence="4" id="KW-0862">Zinc</keyword>
<dbReference type="InterPro" id="IPR043795">
    <property type="entry name" value="N-alpha-Ac-DABA-like"/>
</dbReference>
<dbReference type="SUPFAM" id="SSF53187">
    <property type="entry name" value="Zn-dependent exopeptidases"/>
    <property type="match status" value="1"/>
</dbReference>
<organism evidence="6 7">
    <name type="scientific">Coxiella burnetii (strain Dugway 5J108-111)</name>
    <dbReference type="NCBI Taxonomy" id="434922"/>
    <lineage>
        <taxon>Bacteria</taxon>
        <taxon>Pseudomonadati</taxon>
        <taxon>Pseudomonadota</taxon>
        <taxon>Gammaproteobacteria</taxon>
        <taxon>Legionellales</taxon>
        <taxon>Coxiellaceae</taxon>
        <taxon>Coxiella</taxon>
    </lineage>
</organism>
<evidence type="ECO:0000256" key="1">
    <source>
        <dbReference type="ARBA" id="ARBA00001947"/>
    </source>
</evidence>
<keyword evidence="2" id="KW-0479">Metal-binding</keyword>
<dbReference type="HOGENOM" id="CLU_035605_0_1_6"/>
<dbReference type="PIRSF" id="PIRSF039012">
    <property type="entry name" value="ASP"/>
    <property type="match status" value="1"/>
</dbReference>
<dbReference type="InterPro" id="IPR055438">
    <property type="entry name" value="AstE_AspA_cat"/>
</dbReference>
<dbReference type="Gene3D" id="3.40.630.10">
    <property type="entry name" value="Zn peptidases"/>
    <property type="match status" value="1"/>
</dbReference>
<dbReference type="GO" id="GO:0016788">
    <property type="term" value="F:hydrolase activity, acting on ester bonds"/>
    <property type="evidence" value="ECO:0007669"/>
    <property type="project" value="InterPro"/>
</dbReference>
<dbReference type="GO" id="GO:0016811">
    <property type="term" value="F:hydrolase activity, acting on carbon-nitrogen (but not peptide) bonds, in linear amides"/>
    <property type="evidence" value="ECO:0007669"/>
    <property type="project" value="InterPro"/>
</dbReference>
<dbReference type="RefSeq" id="WP_005772722.1">
    <property type="nucleotide sequence ID" value="NC_009727.1"/>
</dbReference>
<evidence type="ECO:0000256" key="3">
    <source>
        <dbReference type="ARBA" id="ARBA00022801"/>
    </source>
</evidence>
<dbReference type="PANTHER" id="PTHR37326:SF2">
    <property type="entry name" value="SUCCINYLGLUTAMATE DESUCCINYLASE_ASPARTOACYLASE FAMILY PROTEIN"/>
    <property type="match status" value="1"/>
</dbReference>
<evidence type="ECO:0000256" key="4">
    <source>
        <dbReference type="ARBA" id="ARBA00022833"/>
    </source>
</evidence>
<dbReference type="PANTHER" id="PTHR37326">
    <property type="entry name" value="BLL3975 PROTEIN"/>
    <property type="match status" value="1"/>
</dbReference>
<proteinExistence type="predicted"/>
<dbReference type="InterPro" id="IPR053138">
    <property type="entry name" value="N-alpha-Ac-DABA_deacetylase"/>
</dbReference>
<protein>
    <submittedName>
        <fullName evidence="6">Succinylglutamate desuccinylase/Aspartoacylase family protein</fullName>
    </submittedName>
</protein>
<dbReference type="EMBL" id="CP000733">
    <property type="protein sequence ID" value="ABS77058.1"/>
    <property type="molecule type" value="Genomic_DNA"/>
</dbReference>
<reference evidence="6 7" key="1">
    <citation type="journal article" date="2009" name="Infect. Immun.">
        <title>Comparative genomics reveal extensive transposon-mediated genomic plasticity and diversity among potential effector proteins within the genus Coxiella.</title>
        <authorList>
            <person name="Beare P.A."/>
            <person name="Unsworth N."/>
            <person name="Andoh M."/>
            <person name="Voth D.E."/>
            <person name="Omsland A."/>
            <person name="Gilk S.D."/>
            <person name="Williams K.P."/>
            <person name="Sobral B.W."/>
            <person name="Kupko J.J.III."/>
            <person name="Porcella S.F."/>
            <person name="Samuel J.E."/>
            <person name="Heinzen R.A."/>
        </authorList>
    </citation>
    <scope>NUCLEOTIDE SEQUENCE [LARGE SCALE GENOMIC DNA]</scope>
    <source>
        <strain evidence="6 7">Dugway 5J108-111</strain>
    </source>
</reference>
<sequence length="342" mass="38159">MKKRILKICGHTIQPGEHLSIRLPTPKLFTYTPVDIPIHIFNSKKPGPILFVCAGIHGDEISGVEIVRHLLKLNVIKNLSKGTLIAAPIVNIYGFIYQSRYLPDRRDLNRNFPGLRKGSLASRLAKLFIDEIVSHCTHGIDLHSAAVHRRNLPQIRVNLTQPGTEKLARAFGAPVILDSNLRDGSLRQAANEMNIPVLIYEAGEALRFDEAPIRLGVRGILRVMRELGMLYESPKSKKILQPLVARSSVWVRAPRSGIIHSIKPLGKKVEKGDLLGIIADPFGSEEFDILSPRTGIIIGYTTIPLINEGEALFHIACFKKAKKGESPINYLQQWSTEEIIYD</sequence>
<keyword evidence="3" id="KW-0378">Hydrolase</keyword>
<dbReference type="KEGG" id="cbd:CBUD_0385"/>
<dbReference type="GO" id="GO:0046872">
    <property type="term" value="F:metal ion binding"/>
    <property type="evidence" value="ECO:0007669"/>
    <property type="project" value="UniProtKB-KW"/>
</dbReference>
<name>A9KDN4_COXBN</name>
<gene>
    <name evidence="6" type="ordered locus">CBUD_0385</name>
</gene>
<evidence type="ECO:0000313" key="6">
    <source>
        <dbReference type="EMBL" id="ABS77058.1"/>
    </source>
</evidence>
<dbReference type="AlphaFoldDB" id="A9KDN4"/>
<feature type="domain" description="Succinylglutamate desuccinylase/Aspartoacylase catalytic" evidence="5">
    <location>
        <begin position="46"/>
        <end position="226"/>
    </location>
</feature>
<evidence type="ECO:0000256" key="2">
    <source>
        <dbReference type="ARBA" id="ARBA00022723"/>
    </source>
</evidence>
<dbReference type="Proteomes" id="UP000008555">
    <property type="component" value="Chromosome"/>
</dbReference>
<dbReference type="CDD" id="cd06251">
    <property type="entry name" value="M14_ASTE_ASPA-like"/>
    <property type="match status" value="1"/>
</dbReference>
<evidence type="ECO:0000259" key="5">
    <source>
        <dbReference type="Pfam" id="PF24827"/>
    </source>
</evidence>
<evidence type="ECO:0000313" key="7">
    <source>
        <dbReference type="Proteomes" id="UP000008555"/>
    </source>
</evidence>
<accession>A9KDN4</accession>
<comment type="cofactor">
    <cofactor evidence="1">
        <name>Zn(2+)</name>
        <dbReference type="ChEBI" id="CHEBI:29105"/>
    </cofactor>
</comment>
<dbReference type="Pfam" id="PF24827">
    <property type="entry name" value="AstE_AspA_cat"/>
    <property type="match status" value="1"/>
</dbReference>